<reference evidence="6" key="1">
    <citation type="submission" date="2023-03" db="EMBL/GenBank/DDBJ databases">
        <title>Massive genome expansion in bonnet fungi (Mycena s.s.) driven by repeated elements and novel gene families across ecological guilds.</title>
        <authorList>
            <consortium name="Lawrence Berkeley National Laboratory"/>
            <person name="Harder C.B."/>
            <person name="Miyauchi S."/>
            <person name="Viragh M."/>
            <person name="Kuo A."/>
            <person name="Thoen E."/>
            <person name="Andreopoulos B."/>
            <person name="Lu D."/>
            <person name="Skrede I."/>
            <person name="Drula E."/>
            <person name="Henrissat B."/>
            <person name="Morin E."/>
            <person name="Kohler A."/>
            <person name="Barry K."/>
            <person name="LaButti K."/>
            <person name="Morin E."/>
            <person name="Salamov A."/>
            <person name="Lipzen A."/>
            <person name="Mereny Z."/>
            <person name="Hegedus B."/>
            <person name="Baldrian P."/>
            <person name="Stursova M."/>
            <person name="Weitz H."/>
            <person name="Taylor A."/>
            <person name="Grigoriev I.V."/>
            <person name="Nagy L.G."/>
            <person name="Martin F."/>
            <person name="Kauserud H."/>
        </authorList>
    </citation>
    <scope>NUCLEOTIDE SEQUENCE</scope>
    <source>
        <strain evidence="6">CBHHK200</strain>
    </source>
</reference>
<dbReference type="InterPro" id="IPR038765">
    <property type="entry name" value="Papain-like_cys_pep_sf"/>
</dbReference>
<keyword evidence="7" id="KW-1185">Reference proteome</keyword>
<comment type="similarity">
    <text evidence="1">Belongs to the peptidase C48 family.</text>
</comment>
<proteinExistence type="inferred from homology"/>
<evidence type="ECO:0000256" key="1">
    <source>
        <dbReference type="ARBA" id="ARBA00005234"/>
    </source>
</evidence>
<dbReference type="InterPro" id="IPR003653">
    <property type="entry name" value="Peptidase_C48_C"/>
</dbReference>
<feature type="compositionally biased region" description="Polar residues" evidence="4">
    <location>
        <begin position="287"/>
        <end position="299"/>
    </location>
</feature>
<accession>A0AAD6TKS3</accession>
<evidence type="ECO:0000259" key="5">
    <source>
        <dbReference type="PROSITE" id="PS50600"/>
    </source>
</evidence>
<dbReference type="EMBL" id="JARJCM010000004">
    <property type="protein sequence ID" value="KAJ7045657.1"/>
    <property type="molecule type" value="Genomic_DNA"/>
</dbReference>
<evidence type="ECO:0000256" key="4">
    <source>
        <dbReference type="SAM" id="MobiDB-lite"/>
    </source>
</evidence>
<dbReference type="AlphaFoldDB" id="A0AAD6TKS3"/>
<keyword evidence="3" id="KW-0378">Hydrolase</keyword>
<dbReference type="Pfam" id="PF02902">
    <property type="entry name" value="Peptidase_C48"/>
    <property type="match status" value="1"/>
</dbReference>
<dbReference type="SUPFAM" id="SSF54001">
    <property type="entry name" value="Cysteine proteinases"/>
    <property type="match status" value="1"/>
</dbReference>
<dbReference type="GO" id="GO:0008234">
    <property type="term" value="F:cysteine-type peptidase activity"/>
    <property type="evidence" value="ECO:0007669"/>
    <property type="project" value="InterPro"/>
</dbReference>
<comment type="caution">
    <text evidence="6">The sequence shown here is derived from an EMBL/GenBank/DDBJ whole genome shotgun (WGS) entry which is preliminary data.</text>
</comment>
<name>A0AAD6TKS3_9AGAR</name>
<evidence type="ECO:0000256" key="3">
    <source>
        <dbReference type="ARBA" id="ARBA00022801"/>
    </source>
</evidence>
<feature type="region of interest" description="Disordered" evidence="4">
    <location>
        <begin position="269"/>
        <end position="299"/>
    </location>
</feature>
<dbReference type="GO" id="GO:0006508">
    <property type="term" value="P:proteolysis"/>
    <property type="evidence" value="ECO:0007669"/>
    <property type="project" value="UniProtKB-KW"/>
</dbReference>
<evidence type="ECO:0000313" key="6">
    <source>
        <dbReference type="EMBL" id="KAJ7045657.1"/>
    </source>
</evidence>
<gene>
    <name evidence="6" type="ORF">C8F04DRAFT_443978</name>
</gene>
<feature type="domain" description="Ubiquitin-like protease family profile" evidence="5">
    <location>
        <begin position="24"/>
        <end position="209"/>
    </location>
</feature>
<sequence>MKTIADDFSLRLSGKRHKLVGLAGPLFLEHLYRISRLDGWFSVDIINEWAQHLDDDITLSDTKVLSVHFFNQLRSNSRRLAKDKKKLDRWWQRFLKAIRKWFKVDETRAIVLPIHVPSHWICAFVDFDHKYLAVFDSWKREPVPDGDWEQSEHAYIFRLLMELFQRLFLSLENAIDWTEWHVDPCPANQPYQVNTVDCGPHTCFLMSCLAARQTTDIRELNEVITPESVQKFRYVFFGHIMKLPTAPIEPEDNEEIINDSDWEIIAPVVSEDESEIEASSPRPIMPSPQTENPSSPLTSIVSLSEVSAEPILPRRSGRNKNQVS</sequence>
<evidence type="ECO:0000256" key="2">
    <source>
        <dbReference type="ARBA" id="ARBA00022670"/>
    </source>
</evidence>
<protein>
    <recommendedName>
        <fullName evidence="5">Ubiquitin-like protease family profile domain-containing protein</fullName>
    </recommendedName>
</protein>
<dbReference type="PROSITE" id="PS50600">
    <property type="entry name" value="ULP_PROTEASE"/>
    <property type="match status" value="1"/>
</dbReference>
<organism evidence="6 7">
    <name type="scientific">Mycena alexandri</name>
    <dbReference type="NCBI Taxonomy" id="1745969"/>
    <lineage>
        <taxon>Eukaryota</taxon>
        <taxon>Fungi</taxon>
        <taxon>Dikarya</taxon>
        <taxon>Basidiomycota</taxon>
        <taxon>Agaricomycotina</taxon>
        <taxon>Agaricomycetes</taxon>
        <taxon>Agaricomycetidae</taxon>
        <taxon>Agaricales</taxon>
        <taxon>Marasmiineae</taxon>
        <taxon>Mycenaceae</taxon>
        <taxon>Mycena</taxon>
    </lineage>
</organism>
<dbReference type="GO" id="GO:0019783">
    <property type="term" value="F:ubiquitin-like protein peptidase activity"/>
    <property type="evidence" value="ECO:0007669"/>
    <property type="project" value="UniProtKB-ARBA"/>
</dbReference>
<dbReference type="Proteomes" id="UP001218188">
    <property type="component" value="Unassembled WGS sequence"/>
</dbReference>
<evidence type="ECO:0000313" key="7">
    <source>
        <dbReference type="Proteomes" id="UP001218188"/>
    </source>
</evidence>
<keyword evidence="2" id="KW-0645">Protease</keyword>
<dbReference type="Gene3D" id="3.40.395.10">
    <property type="entry name" value="Adenoviral Proteinase, Chain A"/>
    <property type="match status" value="1"/>
</dbReference>